<dbReference type="EMBL" id="HBUF01405794">
    <property type="protein sequence ID" value="CAG6738027.1"/>
    <property type="molecule type" value="Transcribed_RNA"/>
</dbReference>
<organism evidence="1">
    <name type="scientific">Cacopsylla melanoneura</name>
    <dbReference type="NCBI Taxonomy" id="428564"/>
    <lineage>
        <taxon>Eukaryota</taxon>
        <taxon>Metazoa</taxon>
        <taxon>Ecdysozoa</taxon>
        <taxon>Arthropoda</taxon>
        <taxon>Hexapoda</taxon>
        <taxon>Insecta</taxon>
        <taxon>Pterygota</taxon>
        <taxon>Neoptera</taxon>
        <taxon>Paraneoptera</taxon>
        <taxon>Hemiptera</taxon>
        <taxon>Sternorrhyncha</taxon>
        <taxon>Psylloidea</taxon>
        <taxon>Psyllidae</taxon>
        <taxon>Psyllinae</taxon>
        <taxon>Cacopsylla</taxon>
    </lineage>
</organism>
<proteinExistence type="predicted"/>
<evidence type="ECO:0000313" key="1">
    <source>
        <dbReference type="EMBL" id="CAG6738027.1"/>
    </source>
</evidence>
<sequence>MYFTFTCTSVHLLFITCTGIKYLYWNPNTCHNTGCDHRQMYLFSYHGGCLLPQISIIFIFEHFDVFMPNTYAFGATLFANKIIFCNTLRKKDPISSIDYSSIN</sequence>
<name>A0A8D9E2E6_9HEMI</name>
<accession>A0A8D9E2E6</accession>
<dbReference type="AlphaFoldDB" id="A0A8D9E2E6"/>
<reference evidence="1" key="1">
    <citation type="submission" date="2021-05" db="EMBL/GenBank/DDBJ databases">
        <authorList>
            <person name="Alioto T."/>
            <person name="Alioto T."/>
            <person name="Gomez Garrido J."/>
        </authorList>
    </citation>
    <scope>NUCLEOTIDE SEQUENCE</scope>
</reference>
<protein>
    <submittedName>
        <fullName evidence="1">Uncharacterized protein</fullName>
    </submittedName>
</protein>